<dbReference type="Gene3D" id="2.40.160.20">
    <property type="match status" value="1"/>
</dbReference>
<dbReference type="EMBL" id="BMZS01000004">
    <property type="protein sequence ID" value="GHD48580.1"/>
    <property type="molecule type" value="Genomic_DNA"/>
</dbReference>
<evidence type="ECO:0000313" key="2">
    <source>
        <dbReference type="Proteomes" id="UP000630353"/>
    </source>
</evidence>
<reference evidence="1" key="2">
    <citation type="submission" date="2020-09" db="EMBL/GenBank/DDBJ databases">
        <authorList>
            <person name="Sun Q."/>
            <person name="Kim S."/>
        </authorList>
    </citation>
    <scope>NUCLEOTIDE SEQUENCE</scope>
    <source>
        <strain evidence="1">KCTC 42651</strain>
    </source>
</reference>
<reference evidence="1" key="1">
    <citation type="journal article" date="2014" name="Int. J. Syst. Evol. Microbiol.">
        <title>Complete genome sequence of Corynebacterium casei LMG S-19264T (=DSM 44701T), isolated from a smear-ripened cheese.</title>
        <authorList>
            <consortium name="US DOE Joint Genome Institute (JGI-PGF)"/>
            <person name="Walter F."/>
            <person name="Albersmeier A."/>
            <person name="Kalinowski J."/>
            <person name="Ruckert C."/>
        </authorList>
    </citation>
    <scope>NUCLEOTIDE SEQUENCE</scope>
    <source>
        <strain evidence="1">KCTC 42651</strain>
    </source>
</reference>
<dbReference type="AlphaFoldDB" id="A0A919CQH4"/>
<name>A0A919CQH4_9PROT</name>
<dbReference type="SUPFAM" id="SSF56925">
    <property type="entry name" value="OMPA-like"/>
    <property type="match status" value="1"/>
</dbReference>
<proteinExistence type="predicted"/>
<evidence type="ECO:0000313" key="1">
    <source>
        <dbReference type="EMBL" id="GHD48580.1"/>
    </source>
</evidence>
<protein>
    <recommendedName>
        <fullName evidence="3">Outer membrane protein beta-barrel domain-containing protein</fullName>
    </recommendedName>
</protein>
<dbReference type="InterPro" id="IPR011250">
    <property type="entry name" value="OMP/PagP_B-barrel"/>
</dbReference>
<evidence type="ECO:0008006" key="3">
    <source>
        <dbReference type="Google" id="ProtNLM"/>
    </source>
</evidence>
<accession>A0A919CQH4</accession>
<keyword evidence="2" id="KW-1185">Reference proteome</keyword>
<sequence>MFGSVPGSPGRRRYAEGGALAAQPHRNVLSSALTAALVGAILIPGGAARADETAPDTASWYIVGGPEAAPAGFGGRAGDEGRPSRVDFGVTFSRISPRDIITFTAGPTKPQPERSGGYSFLVSGAYDFETGTLVTPRIVGGIGVSYLGDTPGGASSGSDPTARQDVAPTALIGFGADFDLGDTWAVSAEYRAMYLGETERDGRLGESRLDQKFTVGAKIRF</sequence>
<gene>
    <name evidence="1" type="ORF">GCM10017083_19830</name>
</gene>
<comment type="caution">
    <text evidence="1">The sequence shown here is derived from an EMBL/GenBank/DDBJ whole genome shotgun (WGS) entry which is preliminary data.</text>
</comment>
<dbReference type="Proteomes" id="UP000630353">
    <property type="component" value="Unassembled WGS sequence"/>
</dbReference>
<organism evidence="1 2">
    <name type="scientific">Thalassobaculum fulvum</name>
    <dbReference type="NCBI Taxonomy" id="1633335"/>
    <lineage>
        <taxon>Bacteria</taxon>
        <taxon>Pseudomonadati</taxon>
        <taxon>Pseudomonadota</taxon>
        <taxon>Alphaproteobacteria</taxon>
        <taxon>Rhodospirillales</taxon>
        <taxon>Thalassobaculaceae</taxon>
        <taxon>Thalassobaculum</taxon>
    </lineage>
</organism>